<keyword evidence="4 9" id="KW-0067">ATP-binding</keyword>
<comment type="caution">
    <text evidence="9">The sequence shown here is derived from an EMBL/GenBank/DDBJ whole genome shotgun (WGS) entry which is preliminary data.</text>
</comment>
<dbReference type="InterPro" id="IPR003439">
    <property type="entry name" value="ABC_transporter-like_ATP-bd"/>
</dbReference>
<evidence type="ECO:0000256" key="7">
    <source>
        <dbReference type="ARBA" id="ARBA00023136"/>
    </source>
</evidence>
<keyword evidence="7" id="KW-0472">Membrane</keyword>
<dbReference type="GO" id="GO:0005524">
    <property type="term" value="F:ATP binding"/>
    <property type="evidence" value="ECO:0007669"/>
    <property type="project" value="UniProtKB-KW"/>
</dbReference>
<dbReference type="SUPFAM" id="SSF52540">
    <property type="entry name" value="P-loop containing nucleoside triphosphate hydrolases"/>
    <property type="match status" value="1"/>
</dbReference>
<dbReference type="Gene3D" id="3.40.50.300">
    <property type="entry name" value="P-loop containing nucleotide triphosphate hydrolases"/>
    <property type="match status" value="1"/>
</dbReference>
<dbReference type="PROSITE" id="PS00211">
    <property type="entry name" value="ABC_TRANSPORTER_1"/>
    <property type="match status" value="1"/>
</dbReference>
<evidence type="ECO:0000256" key="1">
    <source>
        <dbReference type="ARBA" id="ARBA00022448"/>
    </source>
</evidence>
<protein>
    <submittedName>
        <fullName evidence="9">Phosphonate ABC transporter ATP-binding protein</fullName>
    </submittedName>
</protein>
<dbReference type="InterPro" id="IPR050086">
    <property type="entry name" value="MetN_ABC_transporter-like"/>
</dbReference>
<evidence type="ECO:0000256" key="6">
    <source>
        <dbReference type="ARBA" id="ARBA00022967"/>
    </source>
</evidence>
<organism evidence="9 10">
    <name type="scientific">Paenibacillus solisilvae</name>
    <dbReference type="NCBI Taxonomy" id="2486751"/>
    <lineage>
        <taxon>Bacteria</taxon>
        <taxon>Bacillati</taxon>
        <taxon>Bacillota</taxon>
        <taxon>Bacilli</taxon>
        <taxon>Bacillales</taxon>
        <taxon>Paenibacillaceae</taxon>
        <taxon>Paenibacillus</taxon>
    </lineage>
</organism>
<evidence type="ECO:0000313" key="10">
    <source>
        <dbReference type="Proteomes" id="UP001596047"/>
    </source>
</evidence>
<reference evidence="10" key="1">
    <citation type="journal article" date="2019" name="Int. J. Syst. Evol. Microbiol.">
        <title>The Global Catalogue of Microorganisms (GCM) 10K type strain sequencing project: providing services to taxonomists for standard genome sequencing and annotation.</title>
        <authorList>
            <consortium name="The Broad Institute Genomics Platform"/>
            <consortium name="The Broad Institute Genome Sequencing Center for Infectious Disease"/>
            <person name="Wu L."/>
            <person name="Ma J."/>
        </authorList>
    </citation>
    <scope>NUCLEOTIDE SEQUENCE [LARGE SCALE GENOMIC DNA]</scope>
    <source>
        <strain evidence="10">CGMCC 1.3240</strain>
    </source>
</reference>
<sequence>MIQMTDVSKNFGQEKVLNQINLTISDNELVVLLGPSGAGKSTLLRCINGLERVSAGSVSVDGKQVTTNKKELRLLRKNIGMIFQQFHLVKRMSVLDNVLCGRLAYTGTLSSIFKRFERRDYELTLHYLEKVGLVDKRNARADELSGGQQQRVAIARSLVQEPKLLLADEPVASLDPKTANSILELLSLIKNEEKLTVVITLHQMDLAKKYGKRIVGLNNGQIVADMAADLISIDELYQLYEDQALISQKQFSMSDQEKVAIHA</sequence>
<evidence type="ECO:0000313" key="9">
    <source>
        <dbReference type="EMBL" id="MFC5653235.1"/>
    </source>
</evidence>
<dbReference type="SMART" id="SM00382">
    <property type="entry name" value="AAA"/>
    <property type="match status" value="1"/>
</dbReference>
<keyword evidence="2" id="KW-1003">Cell membrane</keyword>
<dbReference type="InterPro" id="IPR027417">
    <property type="entry name" value="P-loop_NTPase"/>
</dbReference>
<gene>
    <name evidence="9" type="primary">phnC</name>
    <name evidence="9" type="ORF">ACFPYJ_29800</name>
</gene>
<dbReference type="InterPro" id="IPR017871">
    <property type="entry name" value="ABC_transporter-like_CS"/>
</dbReference>
<dbReference type="CDD" id="cd03256">
    <property type="entry name" value="ABC_PhnC_transporter"/>
    <property type="match status" value="1"/>
</dbReference>
<keyword evidence="1" id="KW-0813">Transport</keyword>
<accession>A0ABW0W4W1</accession>
<evidence type="ECO:0000256" key="4">
    <source>
        <dbReference type="ARBA" id="ARBA00022840"/>
    </source>
</evidence>
<dbReference type="Pfam" id="PF00005">
    <property type="entry name" value="ABC_tran"/>
    <property type="match status" value="1"/>
</dbReference>
<dbReference type="InterPro" id="IPR003593">
    <property type="entry name" value="AAA+_ATPase"/>
</dbReference>
<keyword evidence="3" id="KW-0547">Nucleotide-binding</keyword>
<feature type="domain" description="ABC transporter" evidence="8">
    <location>
        <begin position="2"/>
        <end position="244"/>
    </location>
</feature>
<name>A0ABW0W4W1_9BACL</name>
<dbReference type="PANTHER" id="PTHR43166:SF6">
    <property type="entry name" value="PHOSPHONATES IMPORT ATP-BINDING PROTEIN PHNC"/>
    <property type="match status" value="1"/>
</dbReference>
<evidence type="ECO:0000256" key="3">
    <source>
        <dbReference type="ARBA" id="ARBA00022741"/>
    </source>
</evidence>
<evidence type="ECO:0000259" key="8">
    <source>
        <dbReference type="PROSITE" id="PS50893"/>
    </source>
</evidence>
<evidence type="ECO:0000256" key="2">
    <source>
        <dbReference type="ARBA" id="ARBA00022475"/>
    </source>
</evidence>
<keyword evidence="6" id="KW-1278">Translocase</keyword>
<keyword evidence="10" id="KW-1185">Reference proteome</keyword>
<dbReference type="NCBIfam" id="TIGR02315">
    <property type="entry name" value="ABC_phnC"/>
    <property type="match status" value="1"/>
</dbReference>
<evidence type="ECO:0000256" key="5">
    <source>
        <dbReference type="ARBA" id="ARBA00022885"/>
    </source>
</evidence>
<dbReference type="PANTHER" id="PTHR43166">
    <property type="entry name" value="AMINO ACID IMPORT ATP-BINDING PROTEIN"/>
    <property type="match status" value="1"/>
</dbReference>
<proteinExistence type="predicted"/>
<dbReference type="PROSITE" id="PS50893">
    <property type="entry name" value="ABC_TRANSPORTER_2"/>
    <property type="match status" value="1"/>
</dbReference>
<keyword evidence="5" id="KW-0918">Phosphonate transport</keyword>
<dbReference type="Proteomes" id="UP001596047">
    <property type="component" value="Unassembled WGS sequence"/>
</dbReference>
<dbReference type="InterPro" id="IPR012693">
    <property type="entry name" value="ABC_transpr_PhnC"/>
</dbReference>
<dbReference type="EMBL" id="JBHSOW010000119">
    <property type="protein sequence ID" value="MFC5653235.1"/>
    <property type="molecule type" value="Genomic_DNA"/>
</dbReference>